<evidence type="ECO:0000313" key="5">
    <source>
        <dbReference type="EMBL" id="PWJ42325.1"/>
    </source>
</evidence>
<protein>
    <submittedName>
        <fullName evidence="5">Methyltransferase family protein</fullName>
    </submittedName>
</protein>
<dbReference type="OrthoDB" id="9797252at2"/>
<dbReference type="InterPro" id="IPR029063">
    <property type="entry name" value="SAM-dependent_MTases_sf"/>
</dbReference>
<evidence type="ECO:0000256" key="3">
    <source>
        <dbReference type="ARBA" id="ARBA00022679"/>
    </source>
</evidence>
<evidence type="ECO:0000313" key="6">
    <source>
        <dbReference type="Proteomes" id="UP000245535"/>
    </source>
</evidence>
<keyword evidence="3 5" id="KW-0808">Transferase</keyword>
<accession>A0A315Z9S1</accession>
<dbReference type="InterPro" id="IPR013216">
    <property type="entry name" value="Methyltransf_11"/>
</dbReference>
<gene>
    <name evidence="5" type="ORF">BC781_103577</name>
</gene>
<evidence type="ECO:0000256" key="2">
    <source>
        <dbReference type="ARBA" id="ARBA00022603"/>
    </source>
</evidence>
<comment type="similarity">
    <text evidence="1">Belongs to the methyltransferase superfamily.</text>
</comment>
<evidence type="ECO:0000256" key="1">
    <source>
        <dbReference type="ARBA" id="ARBA00008361"/>
    </source>
</evidence>
<evidence type="ECO:0000259" key="4">
    <source>
        <dbReference type="Pfam" id="PF08241"/>
    </source>
</evidence>
<dbReference type="RefSeq" id="WP_109619180.1">
    <property type="nucleotide sequence ID" value="NZ_QGDO01000003.1"/>
</dbReference>
<dbReference type="Proteomes" id="UP000245535">
    <property type="component" value="Unassembled WGS sequence"/>
</dbReference>
<dbReference type="GO" id="GO:0032259">
    <property type="term" value="P:methylation"/>
    <property type="evidence" value="ECO:0007669"/>
    <property type="project" value="UniProtKB-KW"/>
</dbReference>
<proteinExistence type="inferred from homology"/>
<dbReference type="Gene3D" id="3.40.50.150">
    <property type="entry name" value="Vaccinia Virus protein VP39"/>
    <property type="match status" value="1"/>
</dbReference>
<organism evidence="5 6">
    <name type="scientific">Sediminitomix flava</name>
    <dbReference type="NCBI Taxonomy" id="379075"/>
    <lineage>
        <taxon>Bacteria</taxon>
        <taxon>Pseudomonadati</taxon>
        <taxon>Bacteroidota</taxon>
        <taxon>Cytophagia</taxon>
        <taxon>Cytophagales</taxon>
        <taxon>Flammeovirgaceae</taxon>
        <taxon>Sediminitomix</taxon>
    </lineage>
</organism>
<comment type="caution">
    <text evidence="5">The sequence shown here is derived from an EMBL/GenBank/DDBJ whole genome shotgun (WGS) entry which is preliminary data.</text>
</comment>
<dbReference type="GO" id="GO:0008757">
    <property type="term" value="F:S-adenosylmethionine-dependent methyltransferase activity"/>
    <property type="evidence" value="ECO:0007669"/>
    <property type="project" value="InterPro"/>
</dbReference>
<keyword evidence="6" id="KW-1185">Reference proteome</keyword>
<keyword evidence="2 5" id="KW-0489">Methyltransferase</keyword>
<sequence>MKKVIDRFSEQAAGYLLYRPLYPNDLILDILSYVENRQCFWDCATGNGQIASELARYFNEGYGTDISEEQLKYAIPRSNVIYKKERAEKTKFHHNQFDLVTVAQAVHWFDFKTFNKEVKRVLKPNGVLAIIGYDLLRSSPEINLLIDEFYYEVIGPYWDKQRQHIDHHYQTVTFNFDEIEYVKQRYITVNWTINELGGYFETWSSVQNYLKEKPRTKPVKELIQKIEPYWGNKEKKEFKFPIFMRIGKNKK</sequence>
<dbReference type="AlphaFoldDB" id="A0A315Z9S1"/>
<dbReference type="Pfam" id="PF08241">
    <property type="entry name" value="Methyltransf_11"/>
    <property type="match status" value="1"/>
</dbReference>
<dbReference type="CDD" id="cd02440">
    <property type="entry name" value="AdoMet_MTases"/>
    <property type="match status" value="1"/>
</dbReference>
<dbReference type="SUPFAM" id="SSF53335">
    <property type="entry name" value="S-adenosyl-L-methionine-dependent methyltransferases"/>
    <property type="match status" value="1"/>
</dbReference>
<reference evidence="5 6" key="1">
    <citation type="submission" date="2018-03" db="EMBL/GenBank/DDBJ databases">
        <title>Genomic Encyclopedia of Archaeal and Bacterial Type Strains, Phase II (KMG-II): from individual species to whole genera.</title>
        <authorList>
            <person name="Goeker M."/>
        </authorList>
    </citation>
    <scope>NUCLEOTIDE SEQUENCE [LARGE SCALE GENOMIC DNA]</scope>
    <source>
        <strain evidence="5 6">DSM 28229</strain>
    </source>
</reference>
<dbReference type="PANTHER" id="PTHR44942:SF4">
    <property type="entry name" value="METHYLTRANSFERASE TYPE 11 DOMAIN-CONTAINING PROTEIN"/>
    <property type="match status" value="1"/>
</dbReference>
<dbReference type="InterPro" id="IPR051052">
    <property type="entry name" value="Diverse_substrate_MTase"/>
</dbReference>
<dbReference type="PANTHER" id="PTHR44942">
    <property type="entry name" value="METHYLTRANSF_11 DOMAIN-CONTAINING PROTEIN"/>
    <property type="match status" value="1"/>
</dbReference>
<name>A0A315Z9S1_SEDFL</name>
<dbReference type="EMBL" id="QGDO01000003">
    <property type="protein sequence ID" value="PWJ42325.1"/>
    <property type="molecule type" value="Genomic_DNA"/>
</dbReference>
<feature type="domain" description="Methyltransferase type 11" evidence="4">
    <location>
        <begin position="42"/>
        <end position="130"/>
    </location>
</feature>